<feature type="compositionally biased region" description="Low complexity" evidence="1">
    <location>
        <begin position="205"/>
        <end position="215"/>
    </location>
</feature>
<feature type="region of interest" description="Disordered" evidence="1">
    <location>
        <begin position="205"/>
        <end position="228"/>
    </location>
</feature>
<dbReference type="EMBL" id="BKCJ010602310">
    <property type="protein sequence ID" value="GFB32489.1"/>
    <property type="molecule type" value="Genomic_DNA"/>
</dbReference>
<accession>A0A699LGA5</accession>
<sequence length="228" mass="25387">MKLTKLMESCTNLQTSVLDLEKTKTTQALEIYSLKRRVKRLEKKQRSRTHRLKRLYKVGLTARVDSSKDEQNLGEDISKQGRIEAIDADEDITLVNDQDDAEMFDVNDLQGEVVFVDKEVADKEVNNEENNEVQKVVEAVVEAINTAKLIIVAAQVNAAGEVNAASIATTDSTAATITTKEITMTQALVKIKTTKPKTKGIVLQEPSESPTTTTTVPSRNHRTRVKLY</sequence>
<comment type="caution">
    <text evidence="2">The sequence shown here is derived from an EMBL/GenBank/DDBJ whole genome shotgun (WGS) entry which is preliminary data.</text>
</comment>
<gene>
    <name evidence="2" type="ORF">Tci_704460</name>
</gene>
<reference evidence="2" key="1">
    <citation type="journal article" date="2019" name="Sci. Rep.">
        <title>Draft genome of Tanacetum cinerariifolium, the natural source of mosquito coil.</title>
        <authorList>
            <person name="Yamashiro T."/>
            <person name="Shiraishi A."/>
            <person name="Satake H."/>
            <person name="Nakayama K."/>
        </authorList>
    </citation>
    <scope>NUCLEOTIDE SEQUENCE</scope>
</reference>
<name>A0A699LGA5_TANCI</name>
<organism evidence="2">
    <name type="scientific">Tanacetum cinerariifolium</name>
    <name type="common">Dalmatian daisy</name>
    <name type="synonym">Chrysanthemum cinerariifolium</name>
    <dbReference type="NCBI Taxonomy" id="118510"/>
    <lineage>
        <taxon>Eukaryota</taxon>
        <taxon>Viridiplantae</taxon>
        <taxon>Streptophyta</taxon>
        <taxon>Embryophyta</taxon>
        <taxon>Tracheophyta</taxon>
        <taxon>Spermatophyta</taxon>
        <taxon>Magnoliopsida</taxon>
        <taxon>eudicotyledons</taxon>
        <taxon>Gunneridae</taxon>
        <taxon>Pentapetalae</taxon>
        <taxon>asterids</taxon>
        <taxon>campanulids</taxon>
        <taxon>Asterales</taxon>
        <taxon>Asteraceae</taxon>
        <taxon>Asteroideae</taxon>
        <taxon>Anthemideae</taxon>
        <taxon>Anthemidinae</taxon>
        <taxon>Tanacetum</taxon>
    </lineage>
</organism>
<dbReference type="AlphaFoldDB" id="A0A699LGA5"/>
<feature type="compositionally biased region" description="Basic residues" evidence="1">
    <location>
        <begin position="219"/>
        <end position="228"/>
    </location>
</feature>
<evidence type="ECO:0000313" key="2">
    <source>
        <dbReference type="EMBL" id="GFB32489.1"/>
    </source>
</evidence>
<proteinExistence type="predicted"/>
<evidence type="ECO:0000256" key="1">
    <source>
        <dbReference type="SAM" id="MobiDB-lite"/>
    </source>
</evidence>
<protein>
    <submittedName>
        <fullName evidence="2">Uncharacterized protein</fullName>
    </submittedName>
</protein>